<feature type="domain" description="Peptidoglycan binding-like" evidence="1">
    <location>
        <begin position="163"/>
        <end position="200"/>
    </location>
</feature>
<proteinExistence type="predicted"/>
<dbReference type="Pfam" id="PF01471">
    <property type="entry name" value="PG_binding_1"/>
    <property type="match status" value="1"/>
</dbReference>
<sequence>MTNPTYHERNLSNINKLAPNTKQAALKWYNYCIKNNIDVLIYETTRTKERQEELVDNGKSQTRKSYHLVGQALDFVPIVNGKEGWNSYDTEPFKSAIKYAKSIGFTWGGDWSSFVDEPHLQFEYKGYGTDKVLEAKPPAYPGTILKSGSKGNSVKLVQKELGITADGIFGPITDRAVRNFQKKNGLTVDGKVGPKTWAKLFD</sequence>
<evidence type="ECO:0000313" key="4">
    <source>
        <dbReference type="Proteomes" id="UP000094580"/>
    </source>
</evidence>
<accession>A0ABX2ZU40</accession>
<reference evidence="3 4" key="1">
    <citation type="submission" date="2016-07" db="EMBL/GenBank/DDBJ databases">
        <authorList>
            <person name="Townsley L."/>
            <person name="Shank E.A."/>
        </authorList>
    </citation>
    <scope>NUCLEOTIDE SEQUENCE [LARGE SCALE GENOMIC DNA]</scope>
    <source>
        <strain evidence="3 4">CH01</strain>
    </source>
</reference>
<evidence type="ECO:0008006" key="5">
    <source>
        <dbReference type="Google" id="ProtNLM"/>
    </source>
</evidence>
<dbReference type="Pfam" id="PF13539">
    <property type="entry name" value="Peptidase_M15_4"/>
    <property type="match status" value="1"/>
</dbReference>
<dbReference type="Gene3D" id="1.10.101.10">
    <property type="entry name" value="PGBD-like superfamily/PGBD"/>
    <property type="match status" value="1"/>
</dbReference>
<dbReference type="Gene3D" id="3.30.1380.10">
    <property type="match status" value="1"/>
</dbReference>
<gene>
    <name evidence="3" type="ORF">BED47_03080</name>
</gene>
<feature type="domain" description="Peptidase M15C" evidence="2">
    <location>
        <begin position="60"/>
        <end position="121"/>
    </location>
</feature>
<organism evidence="3 4">
    <name type="scientific">Gottfriedia luciferensis</name>
    <dbReference type="NCBI Taxonomy" id="178774"/>
    <lineage>
        <taxon>Bacteria</taxon>
        <taxon>Bacillati</taxon>
        <taxon>Bacillota</taxon>
        <taxon>Bacilli</taxon>
        <taxon>Bacillales</taxon>
        <taxon>Bacillaceae</taxon>
        <taxon>Gottfriedia</taxon>
    </lineage>
</organism>
<comment type="caution">
    <text evidence="3">The sequence shown here is derived from an EMBL/GenBank/DDBJ whole genome shotgun (WGS) entry which is preliminary data.</text>
</comment>
<evidence type="ECO:0000313" key="3">
    <source>
        <dbReference type="EMBL" id="ODG93286.1"/>
    </source>
</evidence>
<name>A0ABX2ZU40_9BACI</name>
<dbReference type="Proteomes" id="UP000094580">
    <property type="component" value="Unassembled WGS sequence"/>
</dbReference>
<dbReference type="InterPro" id="IPR036365">
    <property type="entry name" value="PGBD-like_sf"/>
</dbReference>
<evidence type="ECO:0000259" key="2">
    <source>
        <dbReference type="Pfam" id="PF13539"/>
    </source>
</evidence>
<dbReference type="EMBL" id="MDKC01000002">
    <property type="protein sequence ID" value="ODG93286.1"/>
    <property type="molecule type" value="Genomic_DNA"/>
</dbReference>
<dbReference type="InterPro" id="IPR036366">
    <property type="entry name" value="PGBDSf"/>
</dbReference>
<dbReference type="SUPFAM" id="SSF55166">
    <property type="entry name" value="Hedgehog/DD-peptidase"/>
    <property type="match status" value="1"/>
</dbReference>
<dbReference type="InterPro" id="IPR002477">
    <property type="entry name" value="Peptidoglycan-bd-like"/>
</dbReference>
<keyword evidence="4" id="KW-1185">Reference proteome</keyword>
<dbReference type="InterPro" id="IPR039561">
    <property type="entry name" value="Peptidase_M15C"/>
</dbReference>
<evidence type="ECO:0000259" key="1">
    <source>
        <dbReference type="Pfam" id="PF01471"/>
    </source>
</evidence>
<protein>
    <recommendedName>
        <fullName evidence="5">Peptidoglycan L-alanyl-D-glutamate endopeptidase CwlK</fullName>
    </recommendedName>
</protein>
<dbReference type="CDD" id="cd14845">
    <property type="entry name" value="L-Ala-D-Glu_peptidase_like"/>
    <property type="match status" value="1"/>
</dbReference>
<dbReference type="SUPFAM" id="SSF47090">
    <property type="entry name" value="PGBD-like"/>
    <property type="match status" value="1"/>
</dbReference>
<dbReference type="InterPro" id="IPR009045">
    <property type="entry name" value="Zn_M74/Hedgehog-like"/>
</dbReference>